<evidence type="ECO:0000256" key="1">
    <source>
        <dbReference type="SAM" id="MobiDB-lite"/>
    </source>
</evidence>
<dbReference type="Proteomes" id="UP000695022">
    <property type="component" value="Unplaced"/>
</dbReference>
<feature type="region of interest" description="Disordered" evidence="1">
    <location>
        <begin position="119"/>
        <end position="165"/>
    </location>
</feature>
<organism evidence="2 3">
    <name type="scientific">Priapulus caudatus</name>
    <name type="common">Priapulid worm</name>
    <dbReference type="NCBI Taxonomy" id="37621"/>
    <lineage>
        <taxon>Eukaryota</taxon>
        <taxon>Metazoa</taxon>
        <taxon>Ecdysozoa</taxon>
        <taxon>Scalidophora</taxon>
        <taxon>Priapulida</taxon>
        <taxon>Priapulimorpha</taxon>
        <taxon>Priapulimorphida</taxon>
        <taxon>Priapulidae</taxon>
        <taxon>Priapulus</taxon>
    </lineage>
</organism>
<dbReference type="RefSeq" id="XP_014669014.1">
    <property type="nucleotide sequence ID" value="XM_014813528.1"/>
</dbReference>
<sequence>MAFMVPVMRKDYNLYAGKSSRSRTTSACSEGKSNGDLRRERTGTTLMAVNGRDQRAAVLPAHMTRQMSLPSTMGVKISSTRQITIPSQANRRRTVSERPMTASERVMLERRKLTSECCSTCSEDSHESTDSPGSSPPGFFSNSLSKLRKSFSKRTRTTSSDERSS</sequence>
<gene>
    <name evidence="3" type="primary">LOC106810239</name>
</gene>
<reference evidence="3" key="1">
    <citation type="submission" date="2025-08" db="UniProtKB">
        <authorList>
            <consortium name="RefSeq"/>
        </authorList>
    </citation>
    <scope>IDENTIFICATION</scope>
</reference>
<evidence type="ECO:0000313" key="2">
    <source>
        <dbReference type="Proteomes" id="UP000695022"/>
    </source>
</evidence>
<feature type="compositionally biased region" description="Basic residues" evidence="1">
    <location>
        <begin position="146"/>
        <end position="156"/>
    </location>
</feature>
<proteinExistence type="predicted"/>
<name>A0ABM1E9Z3_PRICU</name>
<protein>
    <submittedName>
        <fullName evidence="3">Uncharacterized protein LOC106810239</fullName>
    </submittedName>
</protein>
<dbReference type="GeneID" id="106810239"/>
<accession>A0ABM1E9Z3</accession>
<evidence type="ECO:0000313" key="3">
    <source>
        <dbReference type="RefSeq" id="XP_014669014.1"/>
    </source>
</evidence>
<keyword evidence="2" id="KW-1185">Reference proteome</keyword>
<feature type="compositionally biased region" description="Low complexity" evidence="1">
    <location>
        <begin position="130"/>
        <end position="145"/>
    </location>
</feature>